<dbReference type="InterPro" id="IPR006073">
    <property type="entry name" value="GTP-bd"/>
</dbReference>
<dbReference type="InterPro" id="IPR023179">
    <property type="entry name" value="GTP-bd_ortho_bundle_sf"/>
</dbReference>
<feature type="domain" description="CP-type G" evidence="4">
    <location>
        <begin position="20"/>
        <end position="184"/>
    </location>
</feature>
<organism evidence="5 6">
    <name type="scientific">Gloeobacter morelensis MG652769</name>
    <dbReference type="NCBI Taxonomy" id="2781736"/>
    <lineage>
        <taxon>Bacteria</taxon>
        <taxon>Bacillati</taxon>
        <taxon>Cyanobacteriota</taxon>
        <taxon>Cyanophyceae</taxon>
        <taxon>Gloeobacterales</taxon>
        <taxon>Gloeobacteraceae</taxon>
        <taxon>Gloeobacter</taxon>
        <taxon>Gloeobacter morelensis</taxon>
    </lineage>
</organism>
<evidence type="ECO:0000313" key="6">
    <source>
        <dbReference type="Proteomes" id="UP001054846"/>
    </source>
</evidence>
<dbReference type="SUPFAM" id="SSF52540">
    <property type="entry name" value="P-loop containing nucleoside triphosphate hydrolases"/>
    <property type="match status" value="1"/>
</dbReference>
<reference evidence="5 6" key="1">
    <citation type="journal article" date="2021" name="Genome Biol. Evol.">
        <title>Complete Genome Sequencing of a Novel Gloeobacter Species from a Waterfall Cave in Mexico.</title>
        <authorList>
            <person name="Saw J.H."/>
            <person name="Cardona T."/>
            <person name="Montejano G."/>
        </authorList>
    </citation>
    <scope>NUCLEOTIDE SEQUENCE [LARGE SCALE GENOMIC DNA]</scope>
    <source>
        <strain evidence="5">MG652769</strain>
    </source>
</reference>
<dbReference type="PIRSF" id="PIRSF006230">
    <property type="entry name" value="MG442"/>
    <property type="match status" value="1"/>
</dbReference>
<keyword evidence="6" id="KW-1185">Reference proteome</keyword>
<evidence type="ECO:0000259" key="4">
    <source>
        <dbReference type="PROSITE" id="PS51721"/>
    </source>
</evidence>
<keyword evidence="1 3" id="KW-0547">Nucleotide-binding</keyword>
<dbReference type="InterPro" id="IPR030378">
    <property type="entry name" value="G_CP_dom"/>
</dbReference>
<keyword evidence="3" id="KW-0963">Cytoplasm</keyword>
<evidence type="ECO:0000256" key="3">
    <source>
        <dbReference type="PIRNR" id="PIRNR006230"/>
    </source>
</evidence>
<gene>
    <name evidence="5" type="primary">ylqF</name>
    <name evidence="5" type="ORF">ISF26_21900</name>
</gene>
<evidence type="ECO:0000256" key="1">
    <source>
        <dbReference type="ARBA" id="ARBA00022741"/>
    </source>
</evidence>
<accession>A0ABY3PLA4</accession>
<dbReference type="PANTHER" id="PTHR45782">
    <property type="entry name" value="MITOCHONDRIAL RIBOSOME-ASSOCIATED GTPASE 1"/>
    <property type="match status" value="1"/>
</dbReference>
<comment type="similarity">
    <text evidence="3">Belongs to the TRAFAC class YlqF/YawG GTPase family. MTG1 subfamily.</text>
</comment>
<dbReference type="Proteomes" id="UP001054846">
    <property type="component" value="Chromosome"/>
</dbReference>
<dbReference type="PRINTS" id="PR00326">
    <property type="entry name" value="GTP1OBG"/>
</dbReference>
<proteinExistence type="inferred from homology"/>
<evidence type="ECO:0000313" key="5">
    <source>
        <dbReference type="EMBL" id="UFP94364.1"/>
    </source>
</evidence>
<evidence type="ECO:0000256" key="2">
    <source>
        <dbReference type="ARBA" id="ARBA00023134"/>
    </source>
</evidence>
<dbReference type="PANTHER" id="PTHR45782:SF5">
    <property type="entry name" value="DAR GTPASE 3, CHLOROPLASTIC"/>
    <property type="match status" value="1"/>
</dbReference>
<dbReference type="NCBIfam" id="TIGR03596">
    <property type="entry name" value="GTPase_YlqF"/>
    <property type="match status" value="1"/>
</dbReference>
<sequence>MESEYSNLIQWYPGHIAKARRQLAEQIKQVDLVLEVLDARIAHSSRHDEIQKLAGERPRLVVLNRADMIPQGVLRSWLRWFAAQGEAAYPTNAQNGDGVRAVLKAAQQGAVAVNQRRAGRGMRPRAVRVAVIGFPNVGKSALINRLVGKRAVESAAKPGVTRALRWVRIADVIDLLDSPGILPPRLNDQRAAAKLAICDDIGQAAYTTSRVATLAAELLTPLVPGRLAERFGADPLAVTAEAWLEQVARHKYHGNLDRAAEALLGDFRRGQLGAIALEAPPEEPLVPQAEAECEEG</sequence>
<dbReference type="InterPro" id="IPR016478">
    <property type="entry name" value="GTPase_MTG1"/>
</dbReference>
<dbReference type="Pfam" id="PF01926">
    <property type="entry name" value="MMR_HSR1"/>
    <property type="match status" value="1"/>
</dbReference>
<name>A0ABY3PLA4_9CYAN</name>
<comment type="subcellular location">
    <subcellularLocation>
        <location evidence="3">Cytoplasm</location>
    </subcellularLocation>
</comment>
<dbReference type="Gene3D" id="1.10.1580.10">
    <property type="match status" value="1"/>
</dbReference>
<dbReference type="PROSITE" id="PS51721">
    <property type="entry name" value="G_CP"/>
    <property type="match status" value="1"/>
</dbReference>
<protein>
    <recommendedName>
        <fullName evidence="3">Ribosome biogenesis GTPase A</fullName>
    </recommendedName>
</protein>
<comment type="function">
    <text evidence="3">Required for a late step of 50S ribosomal subunit assembly. Has GTPase activity.</text>
</comment>
<dbReference type="Gene3D" id="3.40.50.300">
    <property type="entry name" value="P-loop containing nucleotide triphosphate hydrolases"/>
    <property type="match status" value="1"/>
</dbReference>
<keyword evidence="2 3" id="KW-0342">GTP-binding</keyword>
<dbReference type="EMBL" id="CP063845">
    <property type="protein sequence ID" value="UFP94364.1"/>
    <property type="molecule type" value="Genomic_DNA"/>
</dbReference>
<dbReference type="InterPro" id="IPR027417">
    <property type="entry name" value="P-loop_NTPase"/>
</dbReference>
<dbReference type="RefSeq" id="WP_230841421.1">
    <property type="nucleotide sequence ID" value="NZ_CP063845.1"/>
</dbReference>
<dbReference type="CDD" id="cd01856">
    <property type="entry name" value="YlqF"/>
    <property type="match status" value="1"/>
</dbReference>
<dbReference type="InterPro" id="IPR019991">
    <property type="entry name" value="GTP-bd_ribosome_bgen"/>
</dbReference>